<gene>
    <name evidence="8" type="ORF">ILUMI_00389</name>
</gene>
<dbReference type="FunFam" id="2.40.10.10:FF:000036">
    <property type="entry name" value="Trypsin beta"/>
    <property type="match status" value="1"/>
</dbReference>
<dbReference type="GO" id="GO:0005576">
    <property type="term" value="C:extracellular region"/>
    <property type="evidence" value="ECO:0007669"/>
    <property type="project" value="UniProtKB-SubCell"/>
</dbReference>
<dbReference type="SUPFAM" id="SSF50494">
    <property type="entry name" value="Trypsin-like serine proteases"/>
    <property type="match status" value="1"/>
</dbReference>
<dbReference type="InterPro" id="IPR033116">
    <property type="entry name" value="TRYPSIN_SER"/>
</dbReference>
<evidence type="ECO:0000313" key="8">
    <source>
        <dbReference type="EMBL" id="KAF2905794.1"/>
    </source>
</evidence>
<evidence type="ECO:0000313" key="9">
    <source>
        <dbReference type="Proteomes" id="UP000801492"/>
    </source>
</evidence>
<dbReference type="PROSITE" id="PS00135">
    <property type="entry name" value="TRYPSIN_SER"/>
    <property type="match status" value="1"/>
</dbReference>
<keyword evidence="2" id="KW-0645">Protease</keyword>
<dbReference type="Gene3D" id="2.40.10.10">
    <property type="entry name" value="Trypsin-like serine proteases"/>
    <property type="match status" value="3"/>
</dbReference>
<dbReference type="PANTHER" id="PTHR24276">
    <property type="entry name" value="POLYSERASE-RELATED"/>
    <property type="match status" value="1"/>
</dbReference>
<comment type="subcellular location">
    <subcellularLocation>
        <location evidence="1">Secreted</location>
        <location evidence="1">Extracellular space</location>
    </subcellularLocation>
</comment>
<dbReference type="InterPro" id="IPR009003">
    <property type="entry name" value="Peptidase_S1_PA"/>
</dbReference>
<feature type="signal peptide" evidence="6">
    <location>
        <begin position="1"/>
        <end position="17"/>
    </location>
</feature>
<evidence type="ECO:0000256" key="1">
    <source>
        <dbReference type="ARBA" id="ARBA00004239"/>
    </source>
</evidence>
<keyword evidence="9" id="KW-1185">Reference proteome</keyword>
<evidence type="ECO:0000256" key="4">
    <source>
        <dbReference type="ARBA" id="ARBA00022825"/>
    </source>
</evidence>
<feature type="chain" id="PRO_5035477286" description="Peptidase S1 domain-containing protein" evidence="6">
    <location>
        <begin position="18"/>
        <end position="217"/>
    </location>
</feature>
<evidence type="ECO:0000256" key="6">
    <source>
        <dbReference type="SAM" id="SignalP"/>
    </source>
</evidence>
<dbReference type="OrthoDB" id="6755574at2759"/>
<dbReference type="PROSITE" id="PS50240">
    <property type="entry name" value="TRYPSIN_DOM"/>
    <property type="match status" value="1"/>
</dbReference>
<dbReference type="EMBL" id="VTPC01000435">
    <property type="protein sequence ID" value="KAF2905794.1"/>
    <property type="molecule type" value="Genomic_DNA"/>
</dbReference>
<dbReference type="InterPro" id="IPR043504">
    <property type="entry name" value="Peptidase_S1_PA_chymotrypsin"/>
</dbReference>
<dbReference type="Proteomes" id="UP000801492">
    <property type="component" value="Unassembled WGS sequence"/>
</dbReference>
<accession>A0A8K0DKJ3</accession>
<comment type="caution">
    <text evidence="8">The sequence shown here is derived from an EMBL/GenBank/DDBJ whole genome shotgun (WGS) entry which is preliminary data.</text>
</comment>
<dbReference type="Pfam" id="PF00089">
    <property type="entry name" value="Trypsin"/>
    <property type="match status" value="2"/>
</dbReference>
<dbReference type="InterPro" id="IPR050430">
    <property type="entry name" value="Peptidase_S1"/>
</dbReference>
<evidence type="ECO:0000256" key="2">
    <source>
        <dbReference type="ARBA" id="ARBA00022670"/>
    </source>
</evidence>
<evidence type="ECO:0000256" key="5">
    <source>
        <dbReference type="ARBA" id="ARBA00023157"/>
    </source>
</evidence>
<evidence type="ECO:0000259" key="7">
    <source>
        <dbReference type="PROSITE" id="PS50240"/>
    </source>
</evidence>
<dbReference type="AlphaFoldDB" id="A0A8K0DKJ3"/>
<reference evidence="8" key="1">
    <citation type="submission" date="2019-08" db="EMBL/GenBank/DDBJ databases">
        <title>The genome of the North American firefly Photinus pyralis.</title>
        <authorList>
            <consortium name="Photinus pyralis genome working group"/>
            <person name="Fallon T.R."/>
            <person name="Sander Lower S.E."/>
            <person name="Weng J.-K."/>
        </authorList>
    </citation>
    <scope>NUCLEOTIDE SEQUENCE</scope>
    <source>
        <strain evidence="8">TRF0915ILg1</strain>
        <tissue evidence="8">Whole body</tissue>
    </source>
</reference>
<organism evidence="8 9">
    <name type="scientific">Ignelater luminosus</name>
    <name type="common">Cucubano</name>
    <name type="synonym">Pyrophorus luminosus</name>
    <dbReference type="NCBI Taxonomy" id="2038154"/>
    <lineage>
        <taxon>Eukaryota</taxon>
        <taxon>Metazoa</taxon>
        <taxon>Ecdysozoa</taxon>
        <taxon>Arthropoda</taxon>
        <taxon>Hexapoda</taxon>
        <taxon>Insecta</taxon>
        <taxon>Pterygota</taxon>
        <taxon>Neoptera</taxon>
        <taxon>Endopterygota</taxon>
        <taxon>Coleoptera</taxon>
        <taxon>Polyphaga</taxon>
        <taxon>Elateriformia</taxon>
        <taxon>Elateroidea</taxon>
        <taxon>Elateridae</taxon>
        <taxon>Agrypninae</taxon>
        <taxon>Pyrophorini</taxon>
        <taxon>Ignelater</taxon>
    </lineage>
</organism>
<dbReference type="CDD" id="cd00190">
    <property type="entry name" value="Tryp_SPc"/>
    <property type="match status" value="1"/>
</dbReference>
<dbReference type="SMART" id="SM00020">
    <property type="entry name" value="Tryp_SPc"/>
    <property type="match status" value="1"/>
</dbReference>
<keyword evidence="5" id="KW-1015">Disulfide bond</keyword>
<feature type="domain" description="Peptidase S1" evidence="7">
    <location>
        <begin position="31"/>
        <end position="216"/>
    </location>
</feature>
<protein>
    <recommendedName>
        <fullName evidence="7">Peptidase S1 domain-containing protein</fullName>
    </recommendedName>
</protein>
<dbReference type="GO" id="GO:0004252">
    <property type="term" value="F:serine-type endopeptidase activity"/>
    <property type="evidence" value="ECO:0007669"/>
    <property type="project" value="InterPro"/>
</dbReference>
<evidence type="ECO:0000256" key="3">
    <source>
        <dbReference type="ARBA" id="ARBA00022801"/>
    </source>
</evidence>
<proteinExistence type="predicted"/>
<name>A0A8K0DKJ3_IGNLU</name>
<keyword evidence="6" id="KW-0732">Signal</keyword>
<sequence>MAKFAIVFALVLSSALAVPLHREEDDFEERIIGGGAAPHGAYPYQVSLRNLGNRQHFCGGSIISQYWVLYNSQNNQHDISLLQVAGSIGFNNLVQPISLANGLLPGDTSCVLSGWGSTSYPNQIVPNALQHIALNSITINQCANALPGYPIFETHVCTLNRQGEGACHGDSGGPLVNRYNRQQVGIVSWGIPCAKGAPDMFTSVAHYRNWIYQVSGV</sequence>
<keyword evidence="3" id="KW-0378">Hydrolase</keyword>
<dbReference type="PANTHER" id="PTHR24276:SF96">
    <property type="entry name" value="PEPTIDASE S1 DOMAIN-CONTAINING PROTEIN"/>
    <property type="match status" value="1"/>
</dbReference>
<dbReference type="InterPro" id="IPR001254">
    <property type="entry name" value="Trypsin_dom"/>
</dbReference>
<dbReference type="GO" id="GO:0006508">
    <property type="term" value="P:proteolysis"/>
    <property type="evidence" value="ECO:0007669"/>
    <property type="project" value="UniProtKB-KW"/>
</dbReference>
<keyword evidence="4" id="KW-0720">Serine protease</keyword>